<evidence type="ECO:0000259" key="5">
    <source>
        <dbReference type="PROSITE" id="PS50043"/>
    </source>
</evidence>
<feature type="transmembrane region" description="Helical" evidence="4">
    <location>
        <begin position="398"/>
        <end position="416"/>
    </location>
</feature>
<evidence type="ECO:0000256" key="4">
    <source>
        <dbReference type="SAM" id="Phobius"/>
    </source>
</evidence>
<reference evidence="6 7" key="1">
    <citation type="submission" date="2024-01" db="EMBL/GenBank/DDBJ databases">
        <title>novel species in genus Adlercreutzia.</title>
        <authorList>
            <person name="Liu X."/>
        </authorList>
    </citation>
    <scope>NUCLEOTIDE SEQUENCE [LARGE SCALE GENOMIC DNA]</scope>
    <source>
        <strain evidence="6 7">R22</strain>
    </source>
</reference>
<feature type="transmembrane region" description="Helical" evidence="4">
    <location>
        <begin position="137"/>
        <end position="159"/>
    </location>
</feature>
<dbReference type="Proteomes" id="UP001343724">
    <property type="component" value="Unassembled WGS sequence"/>
</dbReference>
<evidence type="ECO:0000313" key="7">
    <source>
        <dbReference type="Proteomes" id="UP001343724"/>
    </source>
</evidence>
<feature type="transmembrane region" description="Helical" evidence="4">
    <location>
        <begin position="45"/>
        <end position="67"/>
    </location>
</feature>
<feature type="transmembrane region" description="Helical" evidence="4">
    <location>
        <begin position="79"/>
        <end position="97"/>
    </location>
</feature>
<feature type="transmembrane region" description="Helical" evidence="4">
    <location>
        <begin position="331"/>
        <end position="355"/>
    </location>
</feature>
<feature type="transmembrane region" description="Helical" evidence="4">
    <location>
        <begin position="246"/>
        <end position="269"/>
    </location>
</feature>
<gene>
    <name evidence="6" type="ORF">VJ920_04985</name>
</gene>
<keyword evidence="4" id="KW-0472">Membrane</keyword>
<organism evidence="6 7">
    <name type="scientific">Adlercreutzia shanghongiae</name>
    <dbReference type="NCBI Taxonomy" id="3111773"/>
    <lineage>
        <taxon>Bacteria</taxon>
        <taxon>Bacillati</taxon>
        <taxon>Actinomycetota</taxon>
        <taxon>Coriobacteriia</taxon>
        <taxon>Eggerthellales</taxon>
        <taxon>Eggerthellaceae</taxon>
        <taxon>Adlercreutzia</taxon>
    </lineage>
</organism>
<dbReference type="PROSITE" id="PS50043">
    <property type="entry name" value="HTH_LUXR_2"/>
    <property type="match status" value="1"/>
</dbReference>
<dbReference type="InterPro" id="IPR000792">
    <property type="entry name" value="Tscrpt_reg_LuxR_C"/>
</dbReference>
<evidence type="ECO:0000256" key="3">
    <source>
        <dbReference type="ARBA" id="ARBA00023163"/>
    </source>
</evidence>
<dbReference type="InterPro" id="IPR036388">
    <property type="entry name" value="WH-like_DNA-bd_sf"/>
</dbReference>
<dbReference type="SUPFAM" id="SSF46894">
    <property type="entry name" value="C-terminal effector domain of the bipartite response regulators"/>
    <property type="match status" value="1"/>
</dbReference>
<feature type="transmembrane region" description="Helical" evidence="4">
    <location>
        <begin position="367"/>
        <end position="386"/>
    </location>
</feature>
<feature type="domain" description="HTH luxR-type" evidence="5">
    <location>
        <begin position="450"/>
        <end position="515"/>
    </location>
</feature>
<keyword evidence="2" id="KW-0238">DNA-binding</keyword>
<dbReference type="RefSeq" id="WP_326454530.1">
    <property type="nucleotide sequence ID" value="NZ_JAYMFH010000005.1"/>
</dbReference>
<dbReference type="InterPro" id="IPR016032">
    <property type="entry name" value="Sig_transdc_resp-reg_C-effctor"/>
</dbReference>
<dbReference type="Pfam" id="PF00196">
    <property type="entry name" value="GerE"/>
    <property type="match status" value="1"/>
</dbReference>
<protein>
    <submittedName>
        <fullName evidence="6">Helix-turn-helix transcriptional regulator</fullName>
    </submittedName>
</protein>
<dbReference type="Gene3D" id="1.10.10.10">
    <property type="entry name" value="Winged helix-like DNA-binding domain superfamily/Winged helix DNA-binding domain"/>
    <property type="match status" value="1"/>
</dbReference>
<feature type="transmembrane region" description="Helical" evidence="4">
    <location>
        <begin position="7"/>
        <end position="25"/>
    </location>
</feature>
<keyword evidence="3" id="KW-0804">Transcription</keyword>
<feature type="transmembrane region" description="Helical" evidence="4">
    <location>
        <begin position="103"/>
        <end position="125"/>
    </location>
</feature>
<accession>A0ABU6IYS7</accession>
<keyword evidence="4" id="KW-1133">Transmembrane helix</keyword>
<keyword evidence="1" id="KW-0805">Transcription regulation</keyword>
<dbReference type="PANTHER" id="PTHR44688">
    <property type="entry name" value="DNA-BINDING TRANSCRIPTIONAL ACTIVATOR DEVR_DOSR"/>
    <property type="match status" value="1"/>
</dbReference>
<feature type="transmembrane region" description="Helical" evidence="4">
    <location>
        <begin position="171"/>
        <end position="189"/>
    </location>
</feature>
<feature type="transmembrane region" description="Helical" evidence="4">
    <location>
        <begin position="275"/>
        <end position="296"/>
    </location>
</feature>
<evidence type="ECO:0000256" key="1">
    <source>
        <dbReference type="ARBA" id="ARBA00023015"/>
    </source>
</evidence>
<name>A0ABU6IYS7_9ACTN</name>
<comment type="caution">
    <text evidence="6">The sequence shown here is derived from an EMBL/GenBank/DDBJ whole genome shotgun (WGS) entry which is preliminary data.</text>
</comment>
<proteinExistence type="predicted"/>
<dbReference type="EMBL" id="JAYMFH010000005">
    <property type="protein sequence ID" value="MEC4294654.1"/>
    <property type="molecule type" value="Genomic_DNA"/>
</dbReference>
<dbReference type="PANTHER" id="PTHR44688:SF16">
    <property type="entry name" value="DNA-BINDING TRANSCRIPTIONAL ACTIVATOR DEVR_DOSR"/>
    <property type="match status" value="1"/>
</dbReference>
<keyword evidence="4" id="KW-0812">Transmembrane</keyword>
<sequence length="518" mass="55730">MSGAPDGYWWAVASLVALISATMLMHESASWVLDLASLWGAPVNIRAYSCDAHSLGLVFGYAITQVCGSRFARLVREGLFWTLFFIAMLVDVLAFYWCLFAPSAVFVVVAVQFVGAAAGAWFFVAISQIAWAADTRLFVTTVVAVVGLTTLIVQGLFSMLEATAPLLVSELLHLGLVIVAALCLVRAMAPRSCFMSAYGEVVFAPIQSRGNPKAAGSMPPDDGEAPSGGGALTVALRRRLPLCTRLFVIVGAYGAVFGFLHVIPLALPLGVVSRVSSFIAGALIALALFALTLRGGKGVDVSLIWNRFYRFVFPVVCVAALLGPLTNDTEFLPALVMQACALYYFDALLAMACSVIARAIDAAPSQVFARAFLIRSIGFLFGNLIGSTVYEHVVLDTAAFSIIGTAVFVLLVAVTFNMNSERYAKTVWGLLPREDPRGRYERAREERCDALAAQCGLTDREAEVLRLLAQNKRPREISDLLVVSVATVRSHVHAIYTKTGVHSSGELVKLVECPQDKS</sequence>
<dbReference type="PRINTS" id="PR00038">
    <property type="entry name" value="HTHLUXR"/>
</dbReference>
<keyword evidence="7" id="KW-1185">Reference proteome</keyword>
<dbReference type="SMART" id="SM00421">
    <property type="entry name" value="HTH_LUXR"/>
    <property type="match status" value="1"/>
</dbReference>
<evidence type="ECO:0000256" key="2">
    <source>
        <dbReference type="ARBA" id="ARBA00023125"/>
    </source>
</evidence>
<dbReference type="CDD" id="cd06170">
    <property type="entry name" value="LuxR_C_like"/>
    <property type="match status" value="1"/>
</dbReference>
<evidence type="ECO:0000313" key="6">
    <source>
        <dbReference type="EMBL" id="MEC4294654.1"/>
    </source>
</evidence>
<feature type="transmembrane region" description="Helical" evidence="4">
    <location>
        <begin position="308"/>
        <end position="325"/>
    </location>
</feature>